<accession>K1SDY7</accession>
<evidence type="ECO:0000256" key="2">
    <source>
        <dbReference type="SAM" id="MobiDB-lite"/>
    </source>
</evidence>
<feature type="coiled-coil region" evidence="1">
    <location>
        <begin position="16"/>
        <end position="57"/>
    </location>
</feature>
<comment type="caution">
    <text evidence="3">The sequence shown here is derived from an EMBL/GenBank/DDBJ whole genome shotgun (WGS) entry which is preliminary data.</text>
</comment>
<proteinExistence type="predicted"/>
<reference evidence="3" key="1">
    <citation type="journal article" date="2013" name="Environ. Microbiol.">
        <title>Microbiota from the distal guts of lean and obese adolescents exhibit partial functional redundancy besides clear differences in community structure.</title>
        <authorList>
            <person name="Ferrer M."/>
            <person name="Ruiz A."/>
            <person name="Lanza F."/>
            <person name="Haange S.B."/>
            <person name="Oberbach A."/>
            <person name="Till H."/>
            <person name="Bargiela R."/>
            <person name="Campoy C."/>
            <person name="Segura M.T."/>
            <person name="Richter M."/>
            <person name="von Bergen M."/>
            <person name="Seifert J."/>
            <person name="Suarez A."/>
        </authorList>
    </citation>
    <scope>NUCLEOTIDE SEQUENCE</scope>
</reference>
<protein>
    <submittedName>
        <fullName evidence="3">Uncharacterized protein</fullName>
    </submittedName>
</protein>
<organism evidence="3">
    <name type="scientific">human gut metagenome</name>
    <dbReference type="NCBI Taxonomy" id="408170"/>
    <lineage>
        <taxon>unclassified sequences</taxon>
        <taxon>metagenomes</taxon>
        <taxon>organismal metagenomes</taxon>
    </lineage>
</organism>
<feature type="region of interest" description="Disordered" evidence="2">
    <location>
        <begin position="72"/>
        <end position="99"/>
    </location>
</feature>
<feature type="compositionally biased region" description="Polar residues" evidence="2">
    <location>
        <begin position="72"/>
        <end position="82"/>
    </location>
</feature>
<keyword evidence="1" id="KW-0175">Coiled coil</keyword>
<dbReference type="EMBL" id="AJWZ01009239">
    <property type="protein sequence ID" value="EKC51875.1"/>
    <property type="molecule type" value="Genomic_DNA"/>
</dbReference>
<feature type="non-terminal residue" evidence="3">
    <location>
        <position position="1"/>
    </location>
</feature>
<gene>
    <name evidence="3" type="ORF">OBE_13381</name>
</gene>
<sequence>AKPSCETCETSETTLIAMLQSELEHKNQQLEVKDKQIEELNARLAEVSSALVAAQQTAQAAQALHAGTIKQQLTSGTDQSEGSGDEPKKQGWFSRWFRG</sequence>
<evidence type="ECO:0000256" key="1">
    <source>
        <dbReference type="SAM" id="Coils"/>
    </source>
</evidence>
<name>K1SDY7_9ZZZZ</name>
<dbReference type="AlphaFoldDB" id="K1SDY7"/>
<evidence type="ECO:0000313" key="3">
    <source>
        <dbReference type="EMBL" id="EKC51875.1"/>
    </source>
</evidence>